<evidence type="ECO:0000313" key="3">
    <source>
        <dbReference type="EMBL" id="KKF39905.1"/>
    </source>
</evidence>
<feature type="domain" description="Restriction endonuclease AspBHI N-terminal" evidence="2">
    <location>
        <begin position="20"/>
        <end position="202"/>
    </location>
</feature>
<dbReference type="Proteomes" id="UP000053331">
    <property type="component" value="Unassembled WGS sequence"/>
</dbReference>
<evidence type="ECO:0000259" key="1">
    <source>
        <dbReference type="Pfam" id="PF04471"/>
    </source>
</evidence>
<evidence type="ECO:0008006" key="5">
    <source>
        <dbReference type="Google" id="ProtNLM"/>
    </source>
</evidence>
<dbReference type="Pfam" id="PF18062">
    <property type="entry name" value="RE_AspBHI_N"/>
    <property type="match status" value="1"/>
</dbReference>
<accession>A0A0F8AYJ6</accession>
<dbReference type="Pfam" id="PF04471">
    <property type="entry name" value="Mrr_cat"/>
    <property type="match status" value="1"/>
</dbReference>
<dbReference type="GO" id="GO:0004519">
    <property type="term" value="F:endonuclease activity"/>
    <property type="evidence" value="ECO:0007669"/>
    <property type="project" value="InterPro"/>
</dbReference>
<dbReference type="AlphaFoldDB" id="A0A0F8AYJ6"/>
<protein>
    <recommendedName>
        <fullName evidence="5">Restriction endonuclease</fullName>
    </recommendedName>
</protein>
<dbReference type="EMBL" id="JNFH02000010">
    <property type="protein sequence ID" value="KKF39905.1"/>
    <property type="molecule type" value="Genomic_DNA"/>
</dbReference>
<dbReference type="RefSeq" id="WP_050023781.1">
    <property type="nucleotide sequence ID" value="NZ_JNFH02000010.1"/>
</dbReference>
<feature type="domain" description="Restriction endonuclease type IV Mrr" evidence="1">
    <location>
        <begin position="243"/>
        <end position="360"/>
    </location>
</feature>
<keyword evidence="4" id="KW-1185">Reference proteome</keyword>
<dbReference type="InterPro" id="IPR011856">
    <property type="entry name" value="tRNA_endonuc-like_dom_sf"/>
</dbReference>
<name>A0A0F8AYJ6_9EURY</name>
<sequence>MPNYGYQYVVGETYRSSSDPEKDEFQGWLNGPIDNGIRNSGGIRAIVNSTTGEREFLVFVSSQERGGPQNPWEDVINREEGIVRYWGDAKARDNPNPENANGNSWVKNDYCETYAQDARKDAPPVLLFEKPRSGEVTFQGVCILTEISIERYKDGDDTVVNYLFNLAILDVDTVDLEWIHRKSRTGVDVGGPDAWNEWVDSGRVRRYSIYRNQIRSKDAQLPDADYQPLLDDIRSQLDNPKKGEKMEFLVQYLLETLPNFSQLEQTPTSGDRGVDLEGRIDLLPDAPLGSTDTGIEFKAQVKNKGSSVSGKELSRLASRVEDGEIGLFFTTSHYTRQAQEENLAAYPVRLFSGGDIVKLLAQTELVDDRTLADRVVKDIETEVSES</sequence>
<dbReference type="InterPro" id="IPR007560">
    <property type="entry name" value="Restrct_endonuc_IV_Mrr"/>
</dbReference>
<dbReference type="GO" id="GO:0009307">
    <property type="term" value="P:DNA restriction-modification system"/>
    <property type="evidence" value="ECO:0007669"/>
    <property type="project" value="InterPro"/>
</dbReference>
<dbReference type="Gene3D" id="2.30.280.20">
    <property type="match status" value="1"/>
</dbReference>
<gene>
    <name evidence="3" type="ORF">FK85_24875</name>
</gene>
<proteinExistence type="predicted"/>
<evidence type="ECO:0000259" key="2">
    <source>
        <dbReference type="Pfam" id="PF18062"/>
    </source>
</evidence>
<dbReference type="Gene3D" id="3.40.1350.10">
    <property type="match status" value="1"/>
</dbReference>
<comment type="caution">
    <text evidence="3">The sequence shown here is derived from an EMBL/GenBank/DDBJ whole genome shotgun (WGS) entry which is preliminary data.</text>
</comment>
<evidence type="ECO:0000313" key="4">
    <source>
        <dbReference type="Proteomes" id="UP000053331"/>
    </source>
</evidence>
<dbReference type="InterPro" id="IPR041409">
    <property type="entry name" value="RE_AspBHI_N"/>
</dbReference>
<reference evidence="3 4" key="1">
    <citation type="journal article" date="2015" name="Genome Announc.">
        <title>Draft genome sequence of a Halorubrum H3 strain isolated from the burlinskoye salt lake (Altai Krai, Russia).</title>
        <authorList>
            <person name="Rozanov A.S."/>
            <person name="Bryanskaya A.V."/>
            <person name="Malup T.K."/>
            <person name="Kotenko A.V."/>
            <person name="Peltek S.E."/>
        </authorList>
    </citation>
    <scope>NUCLEOTIDE SEQUENCE [LARGE SCALE GENOMIC DNA]</scope>
    <source>
        <strain evidence="3 4">H3</strain>
    </source>
</reference>
<organism evidence="3 4">
    <name type="scientific">Halorubrum saccharovorum</name>
    <dbReference type="NCBI Taxonomy" id="2248"/>
    <lineage>
        <taxon>Archaea</taxon>
        <taxon>Methanobacteriati</taxon>
        <taxon>Methanobacteriota</taxon>
        <taxon>Stenosarchaea group</taxon>
        <taxon>Halobacteria</taxon>
        <taxon>Halobacteriales</taxon>
        <taxon>Haloferacaceae</taxon>
        <taxon>Halorubrum</taxon>
    </lineage>
</organism>
<dbReference type="OrthoDB" id="11472at2157"/>
<dbReference type="GO" id="GO:0003677">
    <property type="term" value="F:DNA binding"/>
    <property type="evidence" value="ECO:0007669"/>
    <property type="project" value="InterPro"/>
</dbReference>